<evidence type="ECO:0000256" key="1">
    <source>
        <dbReference type="SAM" id="Phobius"/>
    </source>
</evidence>
<comment type="caution">
    <text evidence="2">The sequence shown here is derived from an EMBL/GenBank/DDBJ whole genome shotgun (WGS) entry which is preliminary data.</text>
</comment>
<gene>
    <name evidence="2" type="ORF">OOT00_15800</name>
</gene>
<evidence type="ECO:0000313" key="2">
    <source>
        <dbReference type="EMBL" id="MCW7755440.1"/>
    </source>
</evidence>
<keyword evidence="1" id="KW-0472">Membrane</keyword>
<feature type="transmembrane region" description="Helical" evidence="1">
    <location>
        <begin position="303"/>
        <end position="323"/>
    </location>
</feature>
<keyword evidence="1" id="KW-0812">Transmembrane</keyword>
<dbReference type="Proteomes" id="UP001209681">
    <property type="component" value="Unassembled WGS sequence"/>
</dbReference>
<proteinExistence type="predicted"/>
<feature type="transmembrane region" description="Helical" evidence="1">
    <location>
        <begin position="275"/>
        <end position="297"/>
    </location>
</feature>
<feature type="transmembrane region" description="Helical" evidence="1">
    <location>
        <begin position="153"/>
        <end position="175"/>
    </location>
</feature>
<name>A0ABT3NDA0_9BACT</name>
<dbReference type="RefSeq" id="WP_265426388.1">
    <property type="nucleotide sequence ID" value="NZ_JAPFPW010000048.1"/>
</dbReference>
<protein>
    <recommendedName>
        <fullName evidence="4">ABC transmembrane type-1 domain-containing protein</fullName>
    </recommendedName>
</protein>
<accession>A0ABT3NDA0</accession>
<evidence type="ECO:0008006" key="4">
    <source>
        <dbReference type="Google" id="ProtNLM"/>
    </source>
</evidence>
<organism evidence="2 3">
    <name type="scientific">Desulfobotulus pelophilus</name>
    <dbReference type="NCBI Taxonomy" id="2823377"/>
    <lineage>
        <taxon>Bacteria</taxon>
        <taxon>Pseudomonadati</taxon>
        <taxon>Thermodesulfobacteriota</taxon>
        <taxon>Desulfobacteria</taxon>
        <taxon>Desulfobacterales</taxon>
        <taxon>Desulfobacteraceae</taxon>
        <taxon>Desulfobotulus</taxon>
    </lineage>
</organism>
<reference evidence="2 3" key="1">
    <citation type="submission" date="2022-11" db="EMBL/GenBank/DDBJ databases">
        <title>Desulfobotulus tamanensis H1 sp. nov. - anaerobic, alkaliphilic, sulphate reducing bacterium isolated from terrestrial mud volcano.</title>
        <authorList>
            <person name="Frolova A."/>
            <person name="Merkel A.Y."/>
            <person name="Slobodkin A.I."/>
        </authorList>
    </citation>
    <scope>NUCLEOTIDE SEQUENCE [LARGE SCALE GENOMIC DNA]</scope>
    <source>
        <strain evidence="2 3">H1</strain>
    </source>
</reference>
<keyword evidence="1" id="KW-1133">Transmembrane helix</keyword>
<feature type="transmembrane region" description="Helical" evidence="1">
    <location>
        <begin position="72"/>
        <end position="95"/>
    </location>
</feature>
<feature type="transmembrane region" description="Helical" evidence="1">
    <location>
        <begin position="26"/>
        <end position="52"/>
    </location>
</feature>
<feature type="transmembrane region" description="Helical" evidence="1">
    <location>
        <begin position="181"/>
        <end position="199"/>
    </location>
</feature>
<sequence length="357" mass="41408">MKTIKKYIDFFYWMICDSLLRYRNKVLLVSFADFVGVSMQVAALWVLLQYIFHLESGKPINILDYSIVARDSFQVFFVFTTVAFFLLLLSAWLIFYSDVQKIKLRVLFERFCSQRAFLAYEKKSFFLFLATEKLKNTGISKIAIGDARYYSRALFMVFNLLKPVCYLVIAVPAMLYISTRLTFILGAVVLISLFFQYLVSKNAAKQSVLLENYNMRSNLEKKQLISFLDACSLSNEADSKDRVKDKIKLFFSSRTIVNRYKTLEERLKGAPQSSFISNVLMAFGIFIILIVLIRQSLFIEPQWASTIAFLISLKISLSQLGAINRILTGINRFYPQISRYRRFICFNFNDSDTGIDD</sequence>
<evidence type="ECO:0000313" key="3">
    <source>
        <dbReference type="Proteomes" id="UP001209681"/>
    </source>
</evidence>
<dbReference type="EMBL" id="JAPFPW010000048">
    <property type="protein sequence ID" value="MCW7755440.1"/>
    <property type="molecule type" value="Genomic_DNA"/>
</dbReference>
<keyword evidence="3" id="KW-1185">Reference proteome</keyword>